<evidence type="ECO:0008006" key="5">
    <source>
        <dbReference type="Google" id="ProtNLM"/>
    </source>
</evidence>
<proteinExistence type="predicted"/>
<keyword evidence="1" id="KW-0808">Transferase</keyword>
<dbReference type="eggNOG" id="COG0457">
    <property type="taxonomic scope" value="Bacteria"/>
</dbReference>
<dbReference type="AlphaFoldDB" id="R4YYK8"/>
<evidence type="ECO:0000313" key="3">
    <source>
        <dbReference type="EMBL" id="CCM63664.1"/>
    </source>
</evidence>
<evidence type="ECO:0000313" key="4">
    <source>
        <dbReference type="Proteomes" id="UP000018291"/>
    </source>
</evidence>
<keyword evidence="4" id="KW-1185">Reference proteome</keyword>
<protein>
    <recommendedName>
        <fullName evidence="5">Sulfotransferase domain-containing protein</fullName>
    </recommendedName>
</protein>
<gene>
    <name evidence="3" type="ORF">BN381_290023</name>
</gene>
<comment type="caution">
    <text evidence="3">The sequence shown here is derived from an EMBL/GenBank/DDBJ whole genome shotgun (WGS) entry which is preliminary data.</text>
</comment>
<sequence length="257" mass="28944">MPGARPLIIPGGQRCGSTWLARFLDSHPEINLARPYRPEPKVFLDPNAGAADWWRRCSPQDTGDDGSATWVAEKSTSYLERPEVIGRIWTELSDVEVVAVIRDPVERAISNWRFSTFNGLEDRPAEVALDPEHTPNGDAVTNDDGNSPGNVQPRRYLQRGRYSELLLPWSDRFGDRLHVVVLEELLHRETARTTLLRELGVAPTAAHPPGSVNASTDRVPVSQGVRDRLAEYYRPHRRPLEELLNRALPWGDPVPRD</sequence>
<accession>R4YYK8</accession>
<name>R4YYK8_9ACTN</name>
<reference evidence="3 4" key="1">
    <citation type="journal article" date="2013" name="ISME J.">
        <title>Metabolic model for the filamentous 'Candidatus Microthrix parvicella' based on genomic and metagenomic analyses.</title>
        <authorList>
            <person name="Jon McIlroy S."/>
            <person name="Kristiansen R."/>
            <person name="Albertsen M."/>
            <person name="Michael Karst S."/>
            <person name="Rossetti S."/>
            <person name="Lund Nielsen J."/>
            <person name="Tandoi V."/>
            <person name="James Seviour R."/>
            <person name="Nielsen P.H."/>
        </authorList>
    </citation>
    <scope>NUCLEOTIDE SEQUENCE [LARGE SCALE GENOMIC DNA]</scope>
    <source>
        <strain evidence="3 4">RN1</strain>
    </source>
</reference>
<dbReference type="SUPFAM" id="SSF52540">
    <property type="entry name" value="P-loop containing nucleoside triphosphate hydrolases"/>
    <property type="match status" value="1"/>
</dbReference>
<organism evidence="3 4">
    <name type="scientific">Candidatus Neomicrothrix parvicella RN1</name>
    <dbReference type="NCBI Taxonomy" id="1229780"/>
    <lineage>
        <taxon>Bacteria</taxon>
        <taxon>Bacillati</taxon>
        <taxon>Actinomycetota</taxon>
        <taxon>Acidimicrobiia</taxon>
        <taxon>Acidimicrobiales</taxon>
        <taxon>Microthrixaceae</taxon>
        <taxon>Candidatus Neomicrothrix</taxon>
    </lineage>
</organism>
<dbReference type="EMBL" id="CANL01000022">
    <property type="protein sequence ID" value="CCM63664.1"/>
    <property type="molecule type" value="Genomic_DNA"/>
</dbReference>
<evidence type="ECO:0000256" key="2">
    <source>
        <dbReference type="SAM" id="MobiDB-lite"/>
    </source>
</evidence>
<dbReference type="PANTHER" id="PTHR10605">
    <property type="entry name" value="HEPARAN SULFATE SULFOTRANSFERASE"/>
    <property type="match status" value="1"/>
</dbReference>
<dbReference type="InterPro" id="IPR037359">
    <property type="entry name" value="NST/OST"/>
</dbReference>
<dbReference type="InterPro" id="IPR027417">
    <property type="entry name" value="P-loop_NTPase"/>
</dbReference>
<dbReference type="PANTHER" id="PTHR10605:SF56">
    <property type="entry name" value="BIFUNCTIONAL HEPARAN SULFATE N-DEACETYLASE_N-SULFOTRANSFERASE"/>
    <property type="match status" value="1"/>
</dbReference>
<dbReference type="Proteomes" id="UP000018291">
    <property type="component" value="Unassembled WGS sequence"/>
</dbReference>
<dbReference type="STRING" id="1229780.BN381_290023"/>
<dbReference type="Gene3D" id="3.40.50.300">
    <property type="entry name" value="P-loop containing nucleotide triphosphate hydrolases"/>
    <property type="match status" value="1"/>
</dbReference>
<feature type="region of interest" description="Disordered" evidence="2">
    <location>
        <begin position="128"/>
        <end position="155"/>
    </location>
</feature>
<dbReference type="HOGENOM" id="CLU_017703_1_2_11"/>
<evidence type="ECO:0000256" key="1">
    <source>
        <dbReference type="ARBA" id="ARBA00022679"/>
    </source>
</evidence>
<dbReference type="GO" id="GO:0008146">
    <property type="term" value="F:sulfotransferase activity"/>
    <property type="evidence" value="ECO:0007669"/>
    <property type="project" value="InterPro"/>
</dbReference>